<dbReference type="Proteomes" id="UP000003302">
    <property type="component" value="Unassembled WGS sequence"/>
</dbReference>
<evidence type="ECO:0000313" key="1">
    <source>
        <dbReference type="EMBL" id="EFW60042.1"/>
    </source>
</evidence>
<comment type="caution">
    <text evidence="1">The sequence shown here is derived from an EMBL/GenBank/DDBJ whole genome shotgun (WGS) entry which is preliminary data.</text>
</comment>
<gene>
    <name evidence="1" type="ORF">SGF_02549</name>
</gene>
<proteinExistence type="predicted"/>
<dbReference type="AlphaFoldDB" id="A0A6N3QNV0"/>
<dbReference type="EMBL" id="AERO01000104">
    <property type="protein sequence ID" value="EFW60042.1"/>
    <property type="molecule type" value="Genomic_DNA"/>
</dbReference>
<organism evidence="1 2">
    <name type="scientific">Shigella flexneri CDC 796-83</name>
    <dbReference type="NCBI Taxonomy" id="945360"/>
    <lineage>
        <taxon>Bacteria</taxon>
        <taxon>Pseudomonadati</taxon>
        <taxon>Pseudomonadota</taxon>
        <taxon>Gammaproteobacteria</taxon>
        <taxon>Enterobacterales</taxon>
        <taxon>Enterobacteriaceae</taxon>
        <taxon>Shigella</taxon>
    </lineage>
</organism>
<evidence type="ECO:0000313" key="2">
    <source>
        <dbReference type="Proteomes" id="UP000003302"/>
    </source>
</evidence>
<name>A0A6N3QNV0_SHIFL</name>
<protein>
    <submittedName>
        <fullName evidence="1">Uncharacterized protein</fullName>
    </submittedName>
</protein>
<reference evidence="1 2" key="1">
    <citation type="submission" date="2011-01" db="EMBL/GenBank/DDBJ databases">
        <title>Shigella flexneri CDC 796-83 whole genome shotgun sequencing project.</title>
        <authorList>
            <person name="Mane S.P."/>
            <person name="Sobral B.W."/>
            <person name="Cebula T."/>
            <person name="Chertkov O."/>
            <person name="Munk A.C."/>
            <person name="Tapia R."/>
            <person name="Green L."/>
            <person name="Rogers Y."/>
            <person name="Detter J.C."/>
            <person name="Bruce D."/>
            <person name="Brettin T.S."/>
        </authorList>
    </citation>
    <scope>NUCLEOTIDE SEQUENCE [LARGE SCALE GENOMIC DNA]</scope>
    <source>
        <strain evidence="1 2">CDC 796-83</strain>
    </source>
</reference>
<sequence>MKEHQLIEFLGFYWPDKAFTPHPAQTIKYYRTINPRISSRPLKSGA</sequence>
<accession>A0A6N3QNV0</accession>